<dbReference type="InterPro" id="IPR012100">
    <property type="entry name" value="DRT102"/>
</dbReference>
<dbReference type="Pfam" id="PF07883">
    <property type="entry name" value="Cupin_2"/>
    <property type="match status" value="1"/>
</dbReference>
<dbReference type="STRING" id="4615.A0A199VPJ7"/>
<dbReference type="PANTHER" id="PTHR30345">
    <property type="entry name" value="RIBOSE-5-PHOSPHATE ISOMERASE B"/>
    <property type="match status" value="1"/>
</dbReference>
<dbReference type="GO" id="GO:0005975">
    <property type="term" value="P:carbohydrate metabolic process"/>
    <property type="evidence" value="ECO:0007669"/>
    <property type="project" value="InterPro"/>
</dbReference>
<dbReference type="InterPro" id="IPR013096">
    <property type="entry name" value="Cupin_2"/>
</dbReference>
<dbReference type="Pfam" id="PF02502">
    <property type="entry name" value="LacAB_rpiB"/>
    <property type="match status" value="1"/>
</dbReference>
<dbReference type="EMBL" id="LSRQ01001233">
    <property type="protein sequence ID" value="OAY78630.1"/>
    <property type="molecule type" value="Genomic_DNA"/>
</dbReference>
<dbReference type="PIRSF" id="PIRSF011609">
    <property type="entry name" value="DRT102"/>
    <property type="match status" value="1"/>
</dbReference>
<dbReference type="GO" id="GO:0016853">
    <property type="term" value="F:isomerase activity"/>
    <property type="evidence" value="ECO:0007669"/>
    <property type="project" value="InterPro"/>
</dbReference>
<comment type="caution">
    <text evidence="2">The sequence shown here is derived from an EMBL/GenBank/DDBJ whole genome shotgun (WGS) entry which is preliminary data.</text>
</comment>
<dbReference type="InterPro" id="IPR014710">
    <property type="entry name" value="RmlC-like_jellyroll"/>
</dbReference>
<name>A0A199VPJ7_ANACO</name>
<dbReference type="InterPro" id="IPR003500">
    <property type="entry name" value="RpiB_LacA_LacB"/>
</dbReference>
<protein>
    <submittedName>
        <fullName evidence="2">DNA-damage-repair/toleration protein</fullName>
    </submittedName>
</protein>
<reference evidence="2 3" key="1">
    <citation type="journal article" date="2016" name="DNA Res.">
        <title>The draft genome of MD-2 pineapple using hybrid error correction of long reads.</title>
        <authorList>
            <person name="Redwan R.M."/>
            <person name="Saidin A."/>
            <person name="Kumar S.V."/>
        </authorList>
    </citation>
    <scope>NUCLEOTIDE SEQUENCE [LARGE SCALE GENOMIC DNA]</scope>
    <source>
        <strain evidence="3">cv. MD2</strain>
        <tissue evidence="2">Leaf</tissue>
    </source>
</reference>
<sequence length="322" mass="33788">MASAESEGGSNPSNPSKLRIYAGADGFGCALKDAAVAHLRSLPGVEVVDLGSDKYYSIAASVARLVSSAPPSSVETRGLLACGTGAGVSMFANKFPRVYAATCSSPGDAANARSINACNVLSLSGLSTSPSAAAPILDAWLQTPFRAPCPASGDAPWPDDIQAFLSAAPAEMAAIPDSDSSGSNSGSTTSTTCAICCLRKSMTFEPVDIMPGGEMRIVRDSPTSAYVRFKAGSVEPAHHHTFGHDLVVITGKKTVWNLTKKESYDLADGDFLFTPAGDVHRVKYFEDTEFFIRWDGKWDIFLDEDLAAANDAIDKEIASSVS</sequence>
<dbReference type="InterPro" id="IPR011051">
    <property type="entry name" value="RmlC_Cupin_sf"/>
</dbReference>
<dbReference type="Gene3D" id="2.60.120.10">
    <property type="entry name" value="Jelly Rolls"/>
    <property type="match status" value="1"/>
</dbReference>
<gene>
    <name evidence="2" type="ORF">ACMD2_07193</name>
</gene>
<proteinExistence type="predicted"/>
<accession>A0A199VPJ7</accession>
<dbReference type="PANTHER" id="PTHR30345:SF0">
    <property type="entry name" value="DNA DAMAGE-REPAIR_TOLERATION PROTEIN DRT102"/>
    <property type="match status" value="1"/>
</dbReference>
<dbReference type="SUPFAM" id="SSF89623">
    <property type="entry name" value="Ribose/Galactose isomerase RpiB/AlsB"/>
    <property type="match status" value="1"/>
</dbReference>
<feature type="domain" description="Cupin type-2" evidence="1">
    <location>
        <begin position="226"/>
        <end position="283"/>
    </location>
</feature>
<dbReference type="Gene3D" id="3.40.1400.10">
    <property type="entry name" value="Sugar-phosphate isomerase, RpiB/LacA/LacB"/>
    <property type="match status" value="1"/>
</dbReference>
<dbReference type="Proteomes" id="UP000092600">
    <property type="component" value="Unassembled WGS sequence"/>
</dbReference>
<dbReference type="AlphaFoldDB" id="A0A199VPJ7"/>
<organism evidence="2 3">
    <name type="scientific">Ananas comosus</name>
    <name type="common">Pineapple</name>
    <name type="synonym">Ananas ananas</name>
    <dbReference type="NCBI Taxonomy" id="4615"/>
    <lineage>
        <taxon>Eukaryota</taxon>
        <taxon>Viridiplantae</taxon>
        <taxon>Streptophyta</taxon>
        <taxon>Embryophyta</taxon>
        <taxon>Tracheophyta</taxon>
        <taxon>Spermatophyta</taxon>
        <taxon>Magnoliopsida</taxon>
        <taxon>Liliopsida</taxon>
        <taxon>Poales</taxon>
        <taxon>Bromeliaceae</taxon>
        <taxon>Bromelioideae</taxon>
        <taxon>Ananas</taxon>
    </lineage>
</organism>
<evidence type="ECO:0000313" key="2">
    <source>
        <dbReference type="EMBL" id="OAY78630.1"/>
    </source>
</evidence>
<dbReference type="InterPro" id="IPR036569">
    <property type="entry name" value="RpiB_LacA_LacB_sf"/>
</dbReference>
<evidence type="ECO:0000259" key="1">
    <source>
        <dbReference type="Pfam" id="PF07883"/>
    </source>
</evidence>
<evidence type="ECO:0000313" key="3">
    <source>
        <dbReference type="Proteomes" id="UP000092600"/>
    </source>
</evidence>
<dbReference type="SUPFAM" id="SSF51182">
    <property type="entry name" value="RmlC-like cupins"/>
    <property type="match status" value="1"/>
</dbReference>